<dbReference type="InterPro" id="IPR007922">
    <property type="entry name" value="DciA-like"/>
</dbReference>
<dbReference type="InterPro" id="IPR010593">
    <property type="entry name" value="DUF1159"/>
</dbReference>
<sequence length="182" mass="20597">MKHGRRDNVNQIADVANALIDPILARRAGISTSLLNAWEEIAGDAYADYSRPEKIVWPQRSQSYDDTFRPGTLTIACEGARALFLSHGQDELIHRVNGFFGFAAIDRIRIVQKPVQPAGPQRRKLQPLSRVERMKLDERLADIESDRLKAAILRLATGVKDEERRRKKTESKGRGLTPRKLT</sequence>
<dbReference type="Proteomes" id="UP000318801">
    <property type="component" value="Unassembled WGS sequence"/>
</dbReference>
<evidence type="ECO:0000313" key="3">
    <source>
        <dbReference type="Proteomes" id="UP000318801"/>
    </source>
</evidence>
<dbReference type="Pfam" id="PF05258">
    <property type="entry name" value="DciA"/>
    <property type="match status" value="1"/>
</dbReference>
<protein>
    <submittedName>
        <fullName evidence="2">DUF721 domain-containing protein</fullName>
    </submittedName>
</protein>
<name>A0A506UH04_9HYPH</name>
<evidence type="ECO:0000313" key="2">
    <source>
        <dbReference type="EMBL" id="TPW31827.1"/>
    </source>
</evidence>
<keyword evidence="3" id="KW-1185">Reference proteome</keyword>
<feature type="region of interest" description="Disordered" evidence="1">
    <location>
        <begin position="160"/>
        <end position="182"/>
    </location>
</feature>
<proteinExistence type="predicted"/>
<comment type="caution">
    <text evidence="2">The sequence shown here is derived from an EMBL/GenBank/DDBJ whole genome shotgun (WGS) entry which is preliminary data.</text>
</comment>
<evidence type="ECO:0000256" key="1">
    <source>
        <dbReference type="SAM" id="MobiDB-lite"/>
    </source>
</evidence>
<organism evidence="2 3">
    <name type="scientific">Martelella alba</name>
    <dbReference type="NCBI Taxonomy" id="2590451"/>
    <lineage>
        <taxon>Bacteria</taxon>
        <taxon>Pseudomonadati</taxon>
        <taxon>Pseudomonadota</taxon>
        <taxon>Alphaproteobacteria</taxon>
        <taxon>Hyphomicrobiales</taxon>
        <taxon>Aurantimonadaceae</taxon>
        <taxon>Martelella</taxon>
    </lineage>
</organism>
<gene>
    <name evidence="2" type="ORF">FJU08_07100</name>
</gene>
<accession>A0A506UH04</accession>
<dbReference type="PIRSF" id="PIRSF032064">
    <property type="entry name" value="UCP032064"/>
    <property type="match status" value="1"/>
</dbReference>
<reference evidence="2 3" key="1">
    <citation type="submission" date="2019-06" db="EMBL/GenBank/DDBJ databases">
        <authorList>
            <person name="Li M."/>
        </authorList>
    </citation>
    <scope>NUCLEOTIDE SEQUENCE [LARGE SCALE GENOMIC DNA]</scope>
    <source>
        <strain evidence="2 3">BGMRC2036</strain>
    </source>
</reference>
<dbReference type="EMBL" id="VHLG01000003">
    <property type="protein sequence ID" value="TPW31827.1"/>
    <property type="molecule type" value="Genomic_DNA"/>
</dbReference>
<dbReference type="OrthoDB" id="7160947at2"/>
<dbReference type="AlphaFoldDB" id="A0A506UH04"/>